<feature type="transmembrane region" description="Helical" evidence="1">
    <location>
        <begin position="63"/>
        <end position="84"/>
    </location>
</feature>
<gene>
    <name evidence="2" type="ORF">C4F49_16445</name>
</gene>
<organism evidence="2 3">
    <name type="scientific">Sphingobacterium hungaricum</name>
    <dbReference type="NCBI Taxonomy" id="2082723"/>
    <lineage>
        <taxon>Bacteria</taxon>
        <taxon>Pseudomonadati</taxon>
        <taxon>Bacteroidota</taxon>
        <taxon>Sphingobacteriia</taxon>
        <taxon>Sphingobacteriales</taxon>
        <taxon>Sphingobacteriaceae</taxon>
        <taxon>Sphingobacterium</taxon>
    </lineage>
</organism>
<accession>A0A928UXX8</accession>
<keyword evidence="1" id="KW-0472">Membrane</keyword>
<evidence type="ECO:0000256" key="1">
    <source>
        <dbReference type="SAM" id="Phobius"/>
    </source>
</evidence>
<dbReference type="EMBL" id="PRDK01000009">
    <property type="protein sequence ID" value="MBE8715270.1"/>
    <property type="molecule type" value="Genomic_DNA"/>
</dbReference>
<dbReference type="Proteomes" id="UP000616201">
    <property type="component" value="Unassembled WGS sequence"/>
</dbReference>
<name>A0A928UXX8_9SPHI</name>
<comment type="caution">
    <text evidence="2">The sequence shown here is derived from an EMBL/GenBank/DDBJ whole genome shotgun (WGS) entry which is preliminary data.</text>
</comment>
<evidence type="ECO:0000313" key="3">
    <source>
        <dbReference type="Proteomes" id="UP000616201"/>
    </source>
</evidence>
<keyword evidence="1" id="KW-0812">Transmembrane</keyword>
<dbReference type="AlphaFoldDB" id="A0A928UXX8"/>
<keyword evidence="1" id="KW-1133">Transmembrane helix</keyword>
<protein>
    <submittedName>
        <fullName evidence="2">Uncharacterized protein</fullName>
    </submittedName>
</protein>
<proteinExistence type="predicted"/>
<sequence length="434" mass="50326">MAKRIKAIKCPQCGSTKQKEIDEHHFKCLNCDTEYILDSDDINIIHRYDYPSSGVAPVNSKKIIYIILALLAIPLFIFIFSSIFSTDNAIVKELSNKKYTWESGSEMLAFVDEKGDIKQFIVGSIDYPSGQGRDERVRGELYWSVYDIKSGKLDQVMKFNDIKENGFISSTDFSLKKFNDGAIYFVYKKNKIYKYDIKLKNLVQINAVLLEDIPQLKSGIGNIISEDYYYALSITSNTGKKVIYFPSTKIYVEGDIYSMARSNDIKMPNPTVVTEFTHSNSNPSYVIKYQVSEQVGYPIYIEPRFKVSFDENENPTEVTIDKYDSERSFVQNYKIINPESVHYKLKILGYTDKYIFICYKNSIQGGEKFHIQMLDYTGKIQWSTVTDYEYIYDDSAVSESMGVFFRSHQDFIWMNNSGKIEKTFRRNDITFDIK</sequence>
<keyword evidence="3" id="KW-1185">Reference proteome</keyword>
<dbReference type="RefSeq" id="WP_196937113.1">
    <property type="nucleotide sequence ID" value="NZ_MU158698.1"/>
</dbReference>
<evidence type="ECO:0000313" key="2">
    <source>
        <dbReference type="EMBL" id="MBE8715270.1"/>
    </source>
</evidence>
<reference evidence="2" key="1">
    <citation type="submission" date="2018-02" db="EMBL/GenBank/DDBJ databases">
        <authorList>
            <person name="Vasarhelyi B.M."/>
            <person name="Deshmukh S."/>
            <person name="Balint B."/>
            <person name="Kukolya J."/>
        </authorList>
    </citation>
    <scope>NUCLEOTIDE SEQUENCE</scope>
    <source>
        <strain evidence="2">KB22</strain>
    </source>
</reference>